<dbReference type="GO" id="GO:0005315">
    <property type="term" value="F:phosphate transmembrane transporter activity"/>
    <property type="evidence" value="ECO:0007669"/>
    <property type="project" value="InterPro"/>
</dbReference>
<keyword evidence="3" id="KW-0592">Phosphate transport</keyword>
<comment type="subcellular location">
    <subcellularLocation>
        <location evidence="1">Membrane</location>
        <topology evidence="1">Multi-pass membrane protein</topology>
    </subcellularLocation>
</comment>
<dbReference type="EMBL" id="CAJVPZ010008523">
    <property type="protein sequence ID" value="CAG8598819.1"/>
    <property type="molecule type" value="Genomic_DNA"/>
</dbReference>
<dbReference type="Proteomes" id="UP000789396">
    <property type="component" value="Unassembled WGS sequence"/>
</dbReference>
<organism evidence="9 10">
    <name type="scientific">Racocetra fulgida</name>
    <dbReference type="NCBI Taxonomy" id="60492"/>
    <lineage>
        <taxon>Eukaryota</taxon>
        <taxon>Fungi</taxon>
        <taxon>Fungi incertae sedis</taxon>
        <taxon>Mucoromycota</taxon>
        <taxon>Glomeromycotina</taxon>
        <taxon>Glomeromycetes</taxon>
        <taxon>Diversisporales</taxon>
        <taxon>Gigasporaceae</taxon>
        <taxon>Racocetra</taxon>
    </lineage>
</organism>
<reference evidence="9" key="1">
    <citation type="submission" date="2021-06" db="EMBL/GenBank/DDBJ databases">
        <authorList>
            <person name="Kallberg Y."/>
            <person name="Tangrot J."/>
            <person name="Rosling A."/>
        </authorList>
    </citation>
    <scope>NUCLEOTIDE SEQUENCE</scope>
    <source>
        <strain evidence="9">IN212</strain>
    </source>
</reference>
<feature type="transmembrane region" description="Helical" evidence="8">
    <location>
        <begin position="73"/>
        <end position="94"/>
    </location>
</feature>
<evidence type="ECO:0000256" key="1">
    <source>
        <dbReference type="ARBA" id="ARBA00004141"/>
    </source>
</evidence>
<proteinExistence type="predicted"/>
<evidence type="ECO:0000313" key="10">
    <source>
        <dbReference type="Proteomes" id="UP000789396"/>
    </source>
</evidence>
<evidence type="ECO:0000256" key="8">
    <source>
        <dbReference type="SAM" id="Phobius"/>
    </source>
</evidence>
<comment type="caution">
    <text evidence="9">The sequence shown here is derived from an EMBL/GenBank/DDBJ whole genome shotgun (WGS) entry which is preliminary data.</text>
</comment>
<dbReference type="OrthoDB" id="260807at2759"/>
<gene>
    <name evidence="9" type="ORF">RFULGI_LOCUS6523</name>
</gene>
<feature type="transmembrane region" description="Helical" evidence="8">
    <location>
        <begin position="258"/>
        <end position="277"/>
    </location>
</feature>
<keyword evidence="10" id="KW-1185">Reference proteome</keyword>
<feature type="region of interest" description="Disordered" evidence="7">
    <location>
        <begin position="160"/>
        <end position="196"/>
    </location>
</feature>
<evidence type="ECO:0000256" key="4">
    <source>
        <dbReference type="ARBA" id="ARBA00022692"/>
    </source>
</evidence>
<dbReference type="PANTHER" id="PTHR11101:SF80">
    <property type="entry name" value="PHOSPHATE TRANSPORTER"/>
    <property type="match status" value="1"/>
</dbReference>
<evidence type="ECO:0000256" key="7">
    <source>
        <dbReference type="SAM" id="MobiDB-lite"/>
    </source>
</evidence>
<feature type="transmembrane region" description="Helical" evidence="8">
    <location>
        <begin position="106"/>
        <end position="130"/>
    </location>
</feature>
<dbReference type="PANTHER" id="PTHR11101">
    <property type="entry name" value="PHOSPHATE TRANSPORTER"/>
    <property type="match status" value="1"/>
</dbReference>
<name>A0A9N9GFR0_9GLOM</name>
<sequence>MRNNENKFVIVGAIIGVGIAAFGVDTIDWGWGGVGKIIASWFISPIAAGVVASAIFLMTKYGVLTRSNSFKKGLTAVPLFFLFTAAINILYIIFKGAPALGLDKVTPVIIAPVVVGVSLAIALFSHFFYAQWLKRKIQNKEDLKWYHIFVIPCVPYSPGTPKDSPNTEKDSESKENSESLEVINDKENTDKNKEMHDAAPKYDAETEELYSFLQVFTATFASFAHGSNDVANAVGPLSVISDIYRTGATPKEKTSVELWVLAYGGLAIDAGLFLYGYHVMRSLGNRLTYHSPSRGYSMELGTSLTVLTASKLGLPISTTHCISGATAGLQALFLRL</sequence>
<evidence type="ECO:0000256" key="6">
    <source>
        <dbReference type="ARBA" id="ARBA00023136"/>
    </source>
</evidence>
<evidence type="ECO:0000256" key="3">
    <source>
        <dbReference type="ARBA" id="ARBA00022592"/>
    </source>
</evidence>
<dbReference type="Pfam" id="PF01384">
    <property type="entry name" value="PHO4"/>
    <property type="match status" value="1"/>
</dbReference>
<keyword evidence="5 8" id="KW-1133">Transmembrane helix</keyword>
<accession>A0A9N9GFR0</accession>
<evidence type="ECO:0000313" key="9">
    <source>
        <dbReference type="EMBL" id="CAG8598819.1"/>
    </source>
</evidence>
<feature type="transmembrane region" description="Helical" evidence="8">
    <location>
        <begin position="39"/>
        <end position="61"/>
    </location>
</feature>
<dbReference type="GO" id="GO:0016020">
    <property type="term" value="C:membrane"/>
    <property type="evidence" value="ECO:0007669"/>
    <property type="project" value="UniProtKB-SubCell"/>
</dbReference>
<protein>
    <submittedName>
        <fullName evidence="9">11503_t:CDS:1</fullName>
    </submittedName>
</protein>
<dbReference type="GO" id="GO:0035435">
    <property type="term" value="P:phosphate ion transmembrane transport"/>
    <property type="evidence" value="ECO:0007669"/>
    <property type="project" value="TreeGrafter"/>
</dbReference>
<feature type="compositionally biased region" description="Basic and acidic residues" evidence="7">
    <location>
        <begin position="165"/>
        <end position="196"/>
    </location>
</feature>
<dbReference type="InterPro" id="IPR001204">
    <property type="entry name" value="Phos_transporter"/>
</dbReference>
<evidence type="ECO:0000256" key="2">
    <source>
        <dbReference type="ARBA" id="ARBA00022448"/>
    </source>
</evidence>
<keyword evidence="4 8" id="KW-0812">Transmembrane</keyword>
<keyword evidence="6 8" id="KW-0472">Membrane</keyword>
<evidence type="ECO:0000256" key="5">
    <source>
        <dbReference type="ARBA" id="ARBA00022989"/>
    </source>
</evidence>
<dbReference type="AlphaFoldDB" id="A0A9N9GFR0"/>
<keyword evidence="2" id="KW-0813">Transport</keyword>